<feature type="domain" description="Anthranilate synthase component I N-terminal" evidence="2">
    <location>
        <begin position="52"/>
        <end position="129"/>
    </location>
</feature>
<evidence type="ECO:0000259" key="1">
    <source>
        <dbReference type="Pfam" id="PF00425"/>
    </source>
</evidence>
<dbReference type="Pfam" id="PF04715">
    <property type="entry name" value="Anth_synt_I_N"/>
    <property type="match status" value="1"/>
</dbReference>
<feature type="domain" description="Chorismate-utilising enzyme C-terminal" evidence="1">
    <location>
        <begin position="172"/>
        <end position="425"/>
    </location>
</feature>
<dbReference type="InterPro" id="IPR005801">
    <property type="entry name" value="ADC_synthase"/>
</dbReference>
<dbReference type="InterPro" id="IPR019999">
    <property type="entry name" value="Anth_synth_I-like"/>
</dbReference>
<evidence type="ECO:0000259" key="2">
    <source>
        <dbReference type="Pfam" id="PF04715"/>
    </source>
</evidence>
<accession>E6QRZ1</accession>
<dbReference type="EMBL" id="CABR01000064">
    <property type="protein sequence ID" value="CBI10013.1"/>
    <property type="molecule type" value="Genomic_DNA"/>
</dbReference>
<dbReference type="PANTHER" id="PTHR11236">
    <property type="entry name" value="AMINOBENZOATE/ANTHRANILATE SYNTHASE"/>
    <property type="match status" value="1"/>
</dbReference>
<dbReference type="PRINTS" id="PR00095">
    <property type="entry name" value="ANTSNTHASEI"/>
</dbReference>
<dbReference type="AlphaFoldDB" id="E6QRZ1"/>
<dbReference type="NCBIfam" id="NF006563">
    <property type="entry name" value="PRK09070.1"/>
    <property type="match status" value="1"/>
</dbReference>
<dbReference type="GO" id="GO:0004049">
    <property type="term" value="F:anthranilate synthase activity"/>
    <property type="evidence" value="ECO:0007669"/>
    <property type="project" value="UniProtKB-EC"/>
</dbReference>
<dbReference type="PANTHER" id="PTHR11236:SF9">
    <property type="entry name" value="ANTHRANILATE SYNTHASE COMPONENT 1"/>
    <property type="match status" value="1"/>
</dbReference>
<comment type="caution">
    <text evidence="3">The sequence shown here is derived from an EMBL/GenBank/DDBJ whole genome shotgun (WGS) entry which is preliminary data.</text>
</comment>
<dbReference type="Pfam" id="PF00425">
    <property type="entry name" value="Chorismate_bind"/>
    <property type="match status" value="1"/>
</dbReference>
<dbReference type="SUPFAM" id="SSF56322">
    <property type="entry name" value="ADC synthase"/>
    <property type="match status" value="1"/>
</dbReference>
<dbReference type="InterPro" id="IPR006805">
    <property type="entry name" value="Anth_synth_I_N"/>
</dbReference>
<dbReference type="Gene3D" id="3.60.120.10">
    <property type="entry name" value="Anthranilate synthase"/>
    <property type="match status" value="1"/>
</dbReference>
<dbReference type="InterPro" id="IPR015890">
    <property type="entry name" value="Chorismate_C"/>
</dbReference>
<dbReference type="EC" id="4.1.3.27" evidence="3"/>
<protein>
    <submittedName>
        <fullName evidence="3">Anthranilate synthase</fullName>
        <ecNumber evidence="3">4.1.3.27</ecNumber>
    </submittedName>
</protein>
<gene>
    <name evidence="3" type="primary">pabB</name>
    <name evidence="3" type="ORF">CARN7_0769</name>
</gene>
<sequence>MPVVALTARPDLFALHASNPARYPVLLESTGAEGWDILLACPMEAEYFSWAQSDQFFAYLNSQWQTTHRPTPAEAAHLPFRGGWFMYLAYELLQTFEPSVQAQPAVGSDFPLAVLMRIPAAVLHDRTQGMTWLFAEQAEDVLTIQQDLAQIQPPCYPTAKLDSLIEEADALYLAAVKAAKAYIRAGDAFQVNLSRRWRGHLAEQVSPQSVYHALRTHNPAPFSGIAQFGLDHAIVSSSPEYLFRRTGDHISTRPIAGTFARVADQHQDKLQREALRAHPKERAEHVMLVDLERNDLGRVCQPGSVQVDELMGVSTYAHVHHIESTVSGQLRSDISPYALLRALFPGGTITGCPKVRTMQIIRELESSPRGAYTGSMGYLNLDGDMLLNILIRSMMISGSSLTFSAGAGIVADSEPERELAETRAKAKGLLRALGIET</sequence>
<keyword evidence="3" id="KW-0456">Lyase</keyword>
<name>E6QRZ1_9ZZZZ</name>
<proteinExistence type="predicted"/>
<dbReference type="GO" id="GO:0000162">
    <property type="term" value="P:L-tryptophan biosynthetic process"/>
    <property type="evidence" value="ECO:0007669"/>
    <property type="project" value="TreeGrafter"/>
</dbReference>
<organism evidence="3">
    <name type="scientific">mine drainage metagenome</name>
    <dbReference type="NCBI Taxonomy" id="410659"/>
    <lineage>
        <taxon>unclassified sequences</taxon>
        <taxon>metagenomes</taxon>
        <taxon>ecological metagenomes</taxon>
    </lineage>
</organism>
<evidence type="ECO:0000313" key="3">
    <source>
        <dbReference type="EMBL" id="CBI10013.1"/>
    </source>
</evidence>
<reference evidence="3" key="1">
    <citation type="submission" date="2009-10" db="EMBL/GenBank/DDBJ databases">
        <title>Diversity of trophic interactions inside an arsenic-rich microbial ecosystem.</title>
        <authorList>
            <person name="Bertin P.N."/>
            <person name="Heinrich-Salmeron A."/>
            <person name="Pelletier E."/>
            <person name="Goulhen-Chollet F."/>
            <person name="Arsene-Ploetze F."/>
            <person name="Gallien S."/>
            <person name="Calteau A."/>
            <person name="Vallenet D."/>
            <person name="Casiot C."/>
            <person name="Chane-Woon-Ming B."/>
            <person name="Giloteaux L."/>
            <person name="Barakat M."/>
            <person name="Bonnefoy V."/>
            <person name="Bruneel O."/>
            <person name="Chandler M."/>
            <person name="Cleiss J."/>
            <person name="Duran R."/>
            <person name="Elbaz-Poulichet F."/>
            <person name="Fonknechten N."/>
            <person name="Lauga B."/>
            <person name="Mornico D."/>
            <person name="Ortet P."/>
            <person name="Schaeffer C."/>
            <person name="Siguier P."/>
            <person name="Alexander Thil Smith A."/>
            <person name="Van Dorsselaer A."/>
            <person name="Weissenbach J."/>
            <person name="Medigue C."/>
            <person name="Le Paslier D."/>
        </authorList>
    </citation>
    <scope>NUCLEOTIDE SEQUENCE</scope>
</reference>